<reference evidence="1 2" key="1">
    <citation type="journal article" date="2018" name="Sci. Rep.">
        <title>Genomic signatures of local adaptation to the degree of environmental predictability in rotifers.</title>
        <authorList>
            <person name="Franch-Gras L."/>
            <person name="Hahn C."/>
            <person name="Garcia-Roger E.M."/>
            <person name="Carmona M.J."/>
            <person name="Serra M."/>
            <person name="Gomez A."/>
        </authorList>
    </citation>
    <scope>NUCLEOTIDE SEQUENCE [LARGE SCALE GENOMIC DNA]</scope>
    <source>
        <strain evidence="1">HYR1</strain>
    </source>
</reference>
<sequence>MSGHVMRVVCMARKMAWLNIRRCFRLRFGNAGRYFFDLFSSFFDLFLIDSVCFCRLLVGDHTGFLCFFSLGLDAFATFSNNFFNEWNKENMLLFYGCINEQF</sequence>
<evidence type="ECO:0000313" key="2">
    <source>
        <dbReference type="Proteomes" id="UP000276133"/>
    </source>
</evidence>
<evidence type="ECO:0000313" key="1">
    <source>
        <dbReference type="EMBL" id="RNA24974.1"/>
    </source>
</evidence>
<proteinExistence type="predicted"/>
<gene>
    <name evidence="1" type="ORF">BpHYR1_015102</name>
</gene>
<name>A0A3M7RN66_BRAPC</name>
<dbReference type="Proteomes" id="UP000276133">
    <property type="component" value="Unassembled WGS sequence"/>
</dbReference>
<protein>
    <submittedName>
        <fullName evidence="1">Uncharacterized protein</fullName>
    </submittedName>
</protein>
<organism evidence="1 2">
    <name type="scientific">Brachionus plicatilis</name>
    <name type="common">Marine rotifer</name>
    <name type="synonym">Brachionus muelleri</name>
    <dbReference type="NCBI Taxonomy" id="10195"/>
    <lineage>
        <taxon>Eukaryota</taxon>
        <taxon>Metazoa</taxon>
        <taxon>Spiralia</taxon>
        <taxon>Gnathifera</taxon>
        <taxon>Rotifera</taxon>
        <taxon>Eurotatoria</taxon>
        <taxon>Monogononta</taxon>
        <taxon>Pseudotrocha</taxon>
        <taxon>Ploima</taxon>
        <taxon>Brachionidae</taxon>
        <taxon>Brachionus</taxon>
    </lineage>
</organism>
<dbReference type="AlphaFoldDB" id="A0A3M7RN66"/>
<dbReference type="EMBL" id="REGN01003005">
    <property type="protein sequence ID" value="RNA24974.1"/>
    <property type="molecule type" value="Genomic_DNA"/>
</dbReference>
<accession>A0A3M7RN66</accession>
<keyword evidence="2" id="KW-1185">Reference proteome</keyword>
<comment type="caution">
    <text evidence="1">The sequence shown here is derived from an EMBL/GenBank/DDBJ whole genome shotgun (WGS) entry which is preliminary data.</text>
</comment>